<evidence type="ECO:0000313" key="4">
    <source>
        <dbReference type="Proteomes" id="UP000664293"/>
    </source>
</evidence>
<proteinExistence type="predicted"/>
<evidence type="ECO:0000256" key="1">
    <source>
        <dbReference type="SAM" id="MobiDB-lite"/>
    </source>
</evidence>
<keyword evidence="4" id="KW-1185">Reference proteome</keyword>
<feature type="region of interest" description="Disordered" evidence="1">
    <location>
        <begin position="181"/>
        <end position="220"/>
    </location>
</feature>
<reference evidence="3 4" key="1">
    <citation type="submission" date="2020-12" db="EMBL/GenBank/DDBJ databases">
        <title>Oil enriched cultivation method for isolating marine PHA-producing bacteria.</title>
        <authorList>
            <person name="Zheng W."/>
            <person name="Yu S."/>
            <person name="Huang Y."/>
        </authorList>
    </citation>
    <scope>NUCLEOTIDE SEQUENCE [LARGE SCALE GENOMIC DNA]</scope>
    <source>
        <strain evidence="3 4">SN0-2</strain>
    </source>
</reference>
<name>A0ABS3E2D2_9GAMM</name>
<dbReference type="RefSeq" id="WP_206998133.1">
    <property type="nucleotide sequence ID" value="NZ_JAEKJR010000001.1"/>
</dbReference>
<protein>
    <recommendedName>
        <fullName evidence="2">VOC domain-containing protein</fullName>
    </recommendedName>
</protein>
<comment type="caution">
    <text evidence="3">The sequence shown here is derived from an EMBL/GenBank/DDBJ whole genome shotgun (WGS) entry which is preliminary data.</text>
</comment>
<dbReference type="InterPro" id="IPR029068">
    <property type="entry name" value="Glyas_Bleomycin-R_OHBP_Dase"/>
</dbReference>
<sequence length="220" mass="24644">MSRVSRVDHIAYAVAQGMIEKWAWYHIEVEGGKLTKRVDDVRPDDPDSSMKLWCIDFESFGVVLVEGIDRKKKSQVTAFSDCHGDHSVQHIAFDTENLEQFVARAISRGVNLRGQQLVSNDGFGDLKQLFGKGYAKQNAAEMSFPEYVERPKQGTQMSTSVPQNTGKNFYQRIENARNSGDTSTLIDFSLMPSDWSPNSTQEASAPESTQPNKQKAPNHV</sequence>
<feature type="domain" description="VOC" evidence="2">
    <location>
        <begin position="6"/>
        <end position="145"/>
    </location>
</feature>
<dbReference type="SUPFAM" id="SSF54593">
    <property type="entry name" value="Glyoxalase/Bleomycin resistance protein/Dihydroxybiphenyl dioxygenase"/>
    <property type="match status" value="1"/>
</dbReference>
<dbReference type="InterPro" id="IPR037523">
    <property type="entry name" value="VOC_core"/>
</dbReference>
<dbReference type="Gene3D" id="3.10.180.10">
    <property type="entry name" value="2,3-Dihydroxybiphenyl 1,2-Dioxygenase, domain 1"/>
    <property type="match status" value="1"/>
</dbReference>
<dbReference type="EMBL" id="JAEKJR010000001">
    <property type="protein sequence ID" value="MBN8429453.1"/>
    <property type="molecule type" value="Genomic_DNA"/>
</dbReference>
<evidence type="ECO:0000259" key="2">
    <source>
        <dbReference type="PROSITE" id="PS51819"/>
    </source>
</evidence>
<evidence type="ECO:0000313" key="3">
    <source>
        <dbReference type="EMBL" id="MBN8429453.1"/>
    </source>
</evidence>
<gene>
    <name evidence="3" type="ORF">JF535_01190</name>
</gene>
<accession>A0ABS3E2D2</accession>
<dbReference type="Proteomes" id="UP000664293">
    <property type="component" value="Unassembled WGS sequence"/>
</dbReference>
<feature type="compositionally biased region" description="Polar residues" evidence="1">
    <location>
        <begin position="195"/>
        <end position="220"/>
    </location>
</feature>
<dbReference type="PROSITE" id="PS51819">
    <property type="entry name" value="VOC"/>
    <property type="match status" value="1"/>
</dbReference>
<organism evidence="3 4">
    <name type="scientific">Microbulbifer salipaludis</name>
    <dbReference type="NCBI Taxonomy" id="187980"/>
    <lineage>
        <taxon>Bacteria</taxon>
        <taxon>Pseudomonadati</taxon>
        <taxon>Pseudomonadota</taxon>
        <taxon>Gammaproteobacteria</taxon>
        <taxon>Cellvibrionales</taxon>
        <taxon>Microbulbiferaceae</taxon>
        <taxon>Microbulbifer</taxon>
    </lineage>
</organism>